<comment type="caution">
    <text evidence="1">The sequence shown here is derived from an EMBL/GenBank/DDBJ whole genome shotgun (WGS) entry which is preliminary data.</text>
</comment>
<accession>A0ABQ4KBX4</accession>
<evidence type="ECO:0000313" key="2">
    <source>
        <dbReference type="Proteomes" id="UP000680279"/>
    </source>
</evidence>
<proteinExistence type="predicted"/>
<sequence>MFITGCVPFETYRQKNIIIRELREEFGKGLIVNLDDGFVMYRFKEKQKYNK</sequence>
<name>A0ABQ4KBX4_9BACI</name>
<dbReference type="Proteomes" id="UP000680279">
    <property type="component" value="Unassembled WGS sequence"/>
</dbReference>
<reference evidence="1 2" key="1">
    <citation type="submission" date="2021-03" db="EMBL/GenBank/DDBJ databases">
        <title>Antimicrobial resistance genes in bacteria isolated from Japanese honey, and their potential for conferring macrolide and lincosamide resistance in the American foulbrood pathogen Paenibacillus larvae.</title>
        <authorList>
            <person name="Okamoto M."/>
            <person name="Kumagai M."/>
            <person name="Kanamori H."/>
            <person name="Takamatsu D."/>
        </authorList>
    </citation>
    <scope>NUCLEOTIDE SEQUENCE [LARGE SCALE GENOMIC DNA]</scope>
    <source>
        <strain evidence="1 2">J1TS3</strain>
    </source>
</reference>
<protein>
    <submittedName>
        <fullName evidence="1">Uncharacterized protein</fullName>
    </submittedName>
</protein>
<dbReference type="EMBL" id="BOQT01000018">
    <property type="protein sequence ID" value="GIN22595.1"/>
    <property type="molecule type" value="Genomic_DNA"/>
</dbReference>
<keyword evidence="2" id="KW-1185">Reference proteome</keyword>
<gene>
    <name evidence="1" type="ORF">J1TS3_37290</name>
</gene>
<organism evidence="1 2">
    <name type="scientific">Siminovitchia fordii</name>
    <dbReference type="NCBI Taxonomy" id="254759"/>
    <lineage>
        <taxon>Bacteria</taxon>
        <taxon>Bacillati</taxon>
        <taxon>Bacillota</taxon>
        <taxon>Bacilli</taxon>
        <taxon>Bacillales</taxon>
        <taxon>Bacillaceae</taxon>
        <taxon>Siminovitchia</taxon>
    </lineage>
</organism>
<evidence type="ECO:0000313" key="1">
    <source>
        <dbReference type="EMBL" id="GIN22595.1"/>
    </source>
</evidence>